<name>A0ABN1N2E5_9BACT</name>
<reference evidence="1 2" key="1">
    <citation type="journal article" date="2019" name="Int. J. Syst. Evol. Microbiol.">
        <title>The Global Catalogue of Microorganisms (GCM) 10K type strain sequencing project: providing services to taxonomists for standard genome sequencing and annotation.</title>
        <authorList>
            <consortium name="The Broad Institute Genomics Platform"/>
            <consortium name="The Broad Institute Genome Sequencing Center for Infectious Disease"/>
            <person name="Wu L."/>
            <person name="Ma J."/>
        </authorList>
    </citation>
    <scope>NUCLEOTIDE SEQUENCE [LARGE SCALE GENOMIC DNA]</scope>
    <source>
        <strain evidence="1 2">JCM 16112</strain>
    </source>
</reference>
<dbReference type="EMBL" id="BAAAFI010000033">
    <property type="protein sequence ID" value="GAA0879797.1"/>
    <property type="molecule type" value="Genomic_DNA"/>
</dbReference>
<comment type="caution">
    <text evidence="1">The sequence shown here is derived from an EMBL/GenBank/DDBJ whole genome shotgun (WGS) entry which is preliminary data.</text>
</comment>
<sequence length="158" mass="17809">MENKVSIEIPAADLQAIKDAIVVLQAKLGPLLIALTPLQRKNRTKMGEASRPFVEKVVEYSGTNSEFLPAFAKAADLLQDWKAYQELTPVYNALKQLLSNLDDTMLELGVDLMKVSNAYYNQTKSGVKLDVPNAKPVYEDLRVRYEQKPKKKVELLEK</sequence>
<proteinExistence type="predicted"/>
<dbReference type="Proteomes" id="UP001500469">
    <property type="component" value="Unassembled WGS sequence"/>
</dbReference>
<evidence type="ECO:0000313" key="1">
    <source>
        <dbReference type="EMBL" id="GAA0879797.1"/>
    </source>
</evidence>
<keyword evidence="2" id="KW-1185">Reference proteome</keyword>
<dbReference type="RefSeq" id="WP_343852577.1">
    <property type="nucleotide sequence ID" value="NZ_BAAAFI010000033.1"/>
</dbReference>
<gene>
    <name evidence="1" type="ORF">GCM10009119_27660</name>
</gene>
<accession>A0ABN1N2E5</accession>
<organism evidence="1 2">
    <name type="scientific">Algoriphagus jejuensis</name>
    <dbReference type="NCBI Taxonomy" id="419934"/>
    <lineage>
        <taxon>Bacteria</taxon>
        <taxon>Pseudomonadati</taxon>
        <taxon>Bacteroidota</taxon>
        <taxon>Cytophagia</taxon>
        <taxon>Cytophagales</taxon>
        <taxon>Cyclobacteriaceae</taxon>
        <taxon>Algoriphagus</taxon>
    </lineage>
</organism>
<evidence type="ECO:0000313" key="2">
    <source>
        <dbReference type="Proteomes" id="UP001500469"/>
    </source>
</evidence>
<protein>
    <submittedName>
        <fullName evidence="1">Uncharacterized protein</fullName>
    </submittedName>
</protein>